<dbReference type="SUPFAM" id="SSF53756">
    <property type="entry name" value="UDP-Glycosyltransferase/glycogen phosphorylase"/>
    <property type="match status" value="1"/>
</dbReference>
<name>A0A0C7QV39_PARSO</name>
<keyword evidence="3" id="KW-0808">Transferase</keyword>
<proteinExistence type="predicted"/>
<evidence type="ECO:0000313" key="3">
    <source>
        <dbReference type="EMBL" id="CEQ04547.1"/>
    </source>
</evidence>
<dbReference type="OrthoDB" id="9804196at2"/>
<dbReference type="EC" id="2.4.1.52" evidence="3"/>
<dbReference type="InterPro" id="IPR028098">
    <property type="entry name" value="Glyco_trans_4-like_N"/>
</dbReference>
<dbReference type="AlphaFoldDB" id="A0A0C7QV39"/>
<dbReference type="Proteomes" id="UP000049127">
    <property type="component" value="Unassembled WGS sequence"/>
</dbReference>
<evidence type="ECO:0000259" key="1">
    <source>
        <dbReference type="Pfam" id="PF00534"/>
    </source>
</evidence>
<accession>A0A0C7QV39</accession>
<dbReference type="Gene3D" id="3.40.50.2000">
    <property type="entry name" value="Glycogen Phosphorylase B"/>
    <property type="match status" value="2"/>
</dbReference>
<protein>
    <submittedName>
        <fullName evidence="3">Group 1 glycosyl transferase</fullName>
        <ecNumber evidence="3">2.4.1.52</ecNumber>
    </submittedName>
</protein>
<evidence type="ECO:0000259" key="2">
    <source>
        <dbReference type="Pfam" id="PF13439"/>
    </source>
</evidence>
<keyword evidence="3" id="KW-0328">Glycosyltransferase</keyword>
<evidence type="ECO:0000313" key="4">
    <source>
        <dbReference type="Proteomes" id="UP000049127"/>
    </source>
</evidence>
<dbReference type="PANTHER" id="PTHR12526">
    <property type="entry name" value="GLYCOSYLTRANSFERASE"/>
    <property type="match status" value="1"/>
</dbReference>
<dbReference type="GO" id="GO:0047265">
    <property type="term" value="F:poly(glycerol-phosphate) alpha-glucosyltransferase activity"/>
    <property type="evidence" value="ECO:0007669"/>
    <property type="project" value="UniProtKB-EC"/>
</dbReference>
<reference evidence="3 4" key="1">
    <citation type="submission" date="2015-01" db="EMBL/GenBank/DDBJ databases">
        <authorList>
            <person name="Aslett A.Martin."/>
            <person name="De Silva Nishadi"/>
        </authorList>
    </citation>
    <scope>NUCLEOTIDE SEQUENCE [LARGE SCALE GENOMIC DNA]</scope>
    <source>
        <strain evidence="3 4">R28058</strain>
    </source>
</reference>
<dbReference type="RefSeq" id="WP_055342515.1">
    <property type="nucleotide sequence ID" value="NZ_CDNI01000021.1"/>
</dbReference>
<dbReference type="InterPro" id="IPR001296">
    <property type="entry name" value="Glyco_trans_1"/>
</dbReference>
<dbReference type="EMBL" id="CEKZ01000003">
    <property type="protein sequence ID" value="CEQ04547.1"/>
    <property type="molecule type" value="Genomic_DNA"/>
</dbReference>
<gene>
    <name evidence="3" type="primary">tagE_1</name>
    <name evidence="3" type="ORF">R28058_22801</name>
</gene>
<dbReference type="CDD" id="cd03820">
    <property type="entry name" value="GT4_AmsD-like"/>
    <property type="match status" value="1"/>
</dbReference>
<feature type="domain" description="Glycosyl transferase family 1" evidence="1">
    <location>
        <begin position="176"/>
        <end position="333"/>
    </location>
</feature>
<sequence>MKKNIMFVMNQMTPGGAERVVSILANKMSEMEHNVSLVITFDSEISYELNEKINLIEFNISRDSGQVSRNLVEIRKLIDTFKKEKPDVIISFIRNVNCIIAAKIVGIPIIISERNNPKYDPKSKLWRILRILVYPYADGIVFQTEGAKSYFSKRIQSKSCIIKNPLSEKIPTKKSTDLKNKIISVGRLCEQKNQQVLIKAFGQFHEKYPEYKLEIYGEGNLRQDLEKMTRELGLENYITMPGNTNKVYDKIINSDVFVLSSIYEGYPNVLIEAMSIGMPVISTDCEYGPKEIIRNHENGILVSKMDFEKLADELCNIVSNKDLRVKLGENAKKIRESLKVDKIVNEWMEYILKVI</sequence>
<dbReference type="Pfam" id="PF13439">
    <property type="entry name" value="Glyco_transf_4"/>
    <property type="match status" value="1"/>
</dbReference>
<feature type="domain" description="Glycosyltransferase subfamily 4-like N-terminal" evidence="2">
    <location>
        <begin position="14"/>
        <end position="165"/>
    </location>
</feature>
<dbReference type="PANTHER" id="PTHR12526:SF630">
    <property type="entry name" value="GLYCOSYLTRANSFERASE"/>
    <property type="match status" value="1"/>
</dbReference>
<organism evidence="3 4">
    <name type="scientific">Paraclostridium sordellii</name>
    <name type="common">Clostridium sordellii</name>
    <dbReference type="NCBI Taxonomy" id="1505"/>
    <lineage>
        <taxon>Bacteria</taxon>
        <taxon>Bacillati</taxon>
        <taxon>Bacillota</taxon>
        <taxon>Clostridia</taxon>
        <taxon>Peptostreptococcales</taxon>
        <taxon>Peptostreptococcaceae</taxon>
        <taxon>Paraclostridium</taxon>
    </lineage>
</organism>
<dbReference type="Pfam" id="PF00534">
    <property type="entry name" value="Glycos_transf_1"/>
    <property type="match status" value="1"/>
</dbReference>